<feature type="transmembrane region" description="Helical" evidence="1">
    <location>
        <begin position="192"/>
        <end position="211"/>
    </location>
</feature>
<organism evidence="2 3">
    <name type="scientific">Sphingobium jiangsuense</name>
    <dbReference type="NCBI Taxonomy" id="870476"/>
    <lineage>
        <taxon>Bacteria</taxon>
        <taxon>Pseudomonadati</taxon>
        <taxon>Pseudomonadota</taxon>
        <taxon>Alphaproteobacteria</taxon>
        <taxon>Sphingomonadales</taxon>
        <taxon>Sphingomonadaceae</taxon>
        <taxon>Sphingobium</taxon>
    </lineage>
</organism>
<evidence type="ECO:0008006" key="4">
    <source>
        <dbReference type="Google" id="ProtNLM"/>
    </source>
</evidence>
<feature type="transmembrane region" description="Helical" evidence="1">
    <location>
        <begin position="48"/>
        <end position="71"/>
    </location>
</feature>
<evidence type="ECO:0000256" key="1">
    <source>
        <dbReference type="SAM" id="Phobius"/>
    </source>
</evidence>
<proteinExistence type="predicted"/>
<gene>
    <name evidence="2" type="ORF">GGR43_002223</name>
</gene>
<protein>
    <recommendedName>
        <fullName evidence="4">Polysaccharide biosynthesis protein</fullName>
    </recommendedName>
</protein>
<feature type="transmembrane region" description="Helical" evidence="1">
    <location>
        <begin position="102"/>
        <end position="126"/>
    </location>
</feature>
<feature type="transmembrane region" description="Helical" evidence="1">
    <location>
        <begin position="132"/>
        <end position="150"/>
    </location>
</feature>
<dbReference type="EMBL" id="JACIDT010000007">
    <property type="protein sequence ID" value="MBB3926503.1"/>
    <property type="molecule type" value="Genomic_DNA"/>
</dbReference>
<evidence type="ECO:0000313" key="2">
    <source>
        <dbReference type="EMBL" id="MBB3926503.1"/>
    </source>
</evidence>
<feature type="transmembrane region" description="Helical" evidence="1">
    <location>
        <begin position="355"/>
        <end position="376"/>
    </location>
</feature>
<feature type="transmembrane region" description="Helical" evidence="1">
    <location>
        <begin position="317"/>
        <end position="335"/>
    </location>
</feature>
<feature type="transmembrane region" description="Helical" evidence="1">
    <location>
        <begin position="162"/>
        <end position="186"/>
    </location>
</feature>
<sequence>MRALFAAGERSLPVLTLAKLANVALSMLWGFAVTFVFVRALPGAEFQAFLLLIAFNNFTQSAEFGLTNVIYARLRRWWLARGGAGDEGSGQGGDFRREEIGVLFLFLGTLVVGGGLAVAAAIRAGWIGTELPAIFLIFFFASALNVLLLLAKRALAAVDRNLLWEALDCVRRVLGLAILLAVLAGFDLMASVSLQLLLNCGAALVGMVLIARRTAMRTRQWFAWRVGGGHVRRTYLRDIGASAALTLSEVAAYNAPYFLIAALAHDARLMLLFDFVFKMIRSVTTATRATIEGALPRLTRSWFAGDRAAFRRGLARALAVALGVALCADVLLLAVGQRLFALLFDGRAALGMGELLLLCALLLVLATICTSVYVQGALGRFGPLLRQSLPFLAGSLASVPLALGLHGDTGLSYMAIYMLVFAGTALLHAAALRRLARSL</sequence>
<dbReference type="AlphaFoldDB" id="A0A7W6FQ33"/>
<feature type="transmembrane region" description="Helical" evidence="1">
    <location>
        <begin position="20"/>
        <end position="42"/>
    </location>
</feature>
<keyword evidence="3" id="KW-1185">Reference proteome</keyword>
<keyword evidence="1" id="KW-0812">Transmembrane</keyword>
<evidence type="ECO:0000313" key="3">
    <source>
        <dbReference type="Proteomes" id="UP000571950"/>
    </source>
</evidence>
<dbReference type="RefSeq" id="WP_343054482.1">
    <property type="nucleotide sequence ID" value="NZ_JACIDT010000007.1"/>
</dbReference>
<name>A0A7W6FQ33_9SPHN</name>
<keyword evidence="1" id="KW-0472">Membrane</keyword>
<dbReference type="Proteomes" id="UP000571950">
    <property type="component" value="Unassembled WGS sequence"/>
</dbReference>
<feature type="transmembrane region" description="Helical" evidence="1">
    <location>
        <begin position="411"/>
        <end position="432"/>
    </location>
</feature>
<reference evidence="2 3" key="1">
    <citation type="submission" date="2020-08" db="EMBL/GenBank/DDBJ databases">
        <title>Genomic Encyclopedia of Type Strains, Phase IV (KMG-IV): sequencing the most valuable type-strain genomes for metagenomic binning, comparative biology and taxonomic classification.</title>
        <authorList>
            <person name="Goeker M."/>
        </authorList>
    </citation>
    <scope>NUCLEOTIDE SEQUENCE [LARGE SCALE GENOMIC DNA]</scope>
    <source>
        <strain evidence="2 3">DSM 26189</strain>
    </source>
</reference>
<comment type="caution">
    <text evidence="2">The sequence shown here is derived from an EMBL/GenBank/DDBJ whole genome shotgun (WGS) entry which is preliminary data.</text>
</comment>
<keyword evidence="1" id="KW-1133">Transmembrane helix</keyword>
<accession>A0A7W6FQ33</accession>